<dbReference type="AlphaFoldDB" id="A0AAV4W5W8"/>
<dbReference type="PROSITE" id="PS51750">
    <property type="entry name" value="BRO_N"/>
    <property type="match status" value="1"/>
</dbReference>
<sequence length="108" mass="12930">MALHHTLFLYDAEQYITYIIDEYVLLWFKVDDIDTILEYRHSLLADYQREWYEIGDPGSEDPYTVFVSMTVLVQWLSSAIETPVVVAFKRWIFEDLLLTIREQLCINM</sequence>
<protein>
    <recommendedName>
        <fullName evidence="1">Bro-N domain-containing protein</fullName>
    </recommendedName>
</protein>
<dbReference type="EMBL" id="BPLQ01014202">
    <property type="protein sequence ID" value="GIY78141.1"/>
    <property type="molecule type" value="Genomic_DNA"/>
</dbReference>
<evidence type="ECO:0000313" key="3">
    <source>
        <dbReference type="Proteomes" id="UP001054837"/>
    </source>
</evidence>
<reference evidence="2 3" key="1">
    <citation type="submission" date="2021-06" db="EMBL/GenBank/DDBJ databases">
        <title>Caerostris darwini draft genome.</title>
        <authorList>
            <person name="Kono N."/>
            <person name="Arakawa K."/>
        </authorList>
    </citation>
    <scope>NUCLEOTIDE SEQUENCE [LARGE SCALE GENOMIC DNA]</scope>
</reference>
<keyword evidence="3" id="KW-1185">Reference proteome</keyword>
<gene>
    <name evidence="2" type="ORF">CDAR_444721</name>
</gene>
<evidence type="ECO:0000259" key="1">
    <source>
        <dbReference type="PROSITE" id="PS51750"/>
    </source>
</evidence>
<dbReference type="InterPro" id="IPR003497">
    <property type="entry name" value="BRO_N_domain"/>
</dbReference>
<feature type="domain" description="Bro-N" evidence="1">
    <location>
        <begin position="1"/>
        <end position="104"/>
    </location>
</feature>
<dbReference type="Proteomes" id="UP001054837">
    <property type="component" value="Unassembled WGS sequence"/>
</dbReference>
<comment type="caution">
    <text evidence="2">The sequence shown here is derived from an EMBL/GenBank/DDBJ whole genome shotgun (WGS) entry which is preliminary data.</text>
</comment>
<proteinExistence type="predicted"/>
<accession>A0AAV4W5W8</accession>
<evidence type="ECO:0000313" key="2">
    <source>
        <dbReference type="EMBL" id="GIY78141.1"/>
    </source>
</evidence>
<name>A0AAV4W5W8_9ARAC</name>
<organism evidence="2 3">
    <name type="scientific">Caerostris darwini</name>
    <dbReference type="NCBI Taxonomy" id="1538125"/>
    <lineage>
        <taxon>Eukaryota</taxon>
        <taxon>Metazoa</taxon>
        <taxon>Ecdysozoa</taxon>
        <taxon>Arthropoda</taxon>
        <taxon>Chelicerata</taxon>
        <taxon>Arachnida</taxon>
        <taxon>Araneae</taxon>
        <taxon>Araneomorphae</taxon>
        <taxon>Entelegynae</taxon>
        <taxon>Araneoidea</taxon>
        <taxon>Araneidae</taxon>
        <taxon>Caerostris</taxon>
    </lineage>
</organism>